<protein>
    <submittedName>
        <fullName evidence="2">Esterase family protein</fullName>
    </submittedName>
</protein>
<feature type="signal peptide" evidence="1">
    <location>
        <begin position="1"/>
        <end position="20"/>
    </location>
</feature>
<comment type="caution">
    <text evidence="2">The sequence shown here is derived from an EMBL/GenBank/DDBJ whole genome shotgun (WGS) entry which is preliminary data.</text>
</comment>
<dbReference type="EMBL" id="JAKHSK010000002">
    <property type="protein sequence ID" value="MCL6217057.1"/>
    <property type="molecule type" value="Genomic_DNA"/>
</dbReference>
<organism evidence="2 3">
    <name type="scientific">Zunongwangia pacifica</name>
    <dbReference type="NCBI Taxonomy" id="2911062"/>
    <lineage>
        <taxon>Bacteria</taxon>
        <taxon>Pseudomonadati</taxon>
        <taxon>Bacteroidota</taxon>
        <taxon>Flavobacteriia</taxon>
        <taxon>Flavobacteriales</taxon>
        <taxon>Flavobacteriaceae</taxon>
        <taxon>Zunongwangia</taxon>
    </lineage>
</organism>
<evidence type="ECO:0000256" key="1">
    <source>
        <dbReference type="SAM" id="SignalP"/>
    </source>
</evidence>
<proteinExistence type="predicted"/>
<dbReference type="InterPro" id="IPR029058">
    <property type="entry name" value="AB_hydrolase_fold"/>
</dbReference>
<dbReference type="GO" id="GO:0016747">
    <property type="term" value="F:acyltransferase activity, transferring groups other than amino-acyl groups"/>
    <property type="evidence" value="ECO:0007669"/>
    <property type="project" value="TreeGrafter"/>
</dbReference>
<gene>
    <name evidence="2" type="ORF">L1967_02025</name>
</gene>
<feature type="chain" id="PRO_5040851183" evidence="1">
    <location>
        <begin position="21"/>
        <end position="264"/>
    </location>
</feature>
<dbReference type="InterPro" id="IPR050583">
    <property type="entry name" value="Mycobacterial_A85_antigen"/>
</dbReference>
<dbReference type="PANTHER" id="PTHR48098">
    <property type="entry name" value="ENTEROCHELIN ESTERASE-RELATED"/>
    <property type="match status" value="1"/>
</dbReference>
<keyword evidence="3" id="KW-1185">Reference proteome</keyword>
<dbReference type="InterPro" id="IPR000801">
    <property type="entry name" value="Esterase-like"/>
</dbReference>
<dbReference type="Proteomes" id="UP001139521">
    <property type="component" value="Unassembled WGS sequence"/>
</dbReference>
<evidence type="ECO:0000313" key="3">
    <source>
        <dbReference type="Proteomes" id="UP001139521"/>
    </source>
</evidence>
<dbReference type="PANTHER" id="PTHR48098:SF1">
    <property type="entry name" value="DIACYLGLYCEROL ACYLTRANSFERASE_MYCOLYLTRANSFERASE AG85A"/>
    <property type="match status" value="1"/>
</dbReference>
<dbReference type="AlphaFoldDB" id="A0A9X1ZM00"/>
<dbReference type="SUPFAM" id="SSF53474">
    <property type="entry name" value="alpha/beta-Hydrolases"/>
    <property type="match status" value="1"/>
</dbReference>
<sequence>MKYSLLVFSALIMFCINAFAQQIDTLEVYSTSMQKEVKTIVITPSGNNNLPTVYVLHGYSGYPERTLKKDIPSLIKLSSSYNMNFVLPDGNYDSWYIDSPIKNSKYETFITTELVDYIDHKYHTQKSQKAIMGWSMGGHGALYLGARHPELFSAIGSISGAINMLPYGEDYGVPKILGANKNNWKAYTASSQIEQFKNSVQKIIISCGYDDVLIEQNRKLHKRLIELNIPHIYIESPGKHDAAYWSEAAKTQLFLINTLFKRNE</sequence>
<reference evidence="2" key="1">
    <citation type="submission" date="2022-01" db="EMBL/GenBank/DDBJ databases">
        <title>Genome sequencing of Zunongwangia sp. M21534 genome.</title>
        <authorList>
            <person name="Chen Y."/>
            <person name="Dong C."/>
            <person name="Shao Z."/>
        </authorList>
    </citation>
    <scope>NUCLEOTIDE SEQUENCE</scope>
    <source>
        <strain evidence="2">MCCC M21534</strain>
    </source>
</reference>
<dbReference type="Pfam" id="PF00756">
    <property type="entry name" value="Esterase"/>
    <property type="match status" value="1"/>
</dbReference>
<accession>A0A9X1ZM00</accession>
<keyword evidence="1" id="KW-0732">Signal</keyword>
<evidence type="ECO:0000313" key="2">
    <source>
        <dbReference type="EMBL" id="MCL6217057.1"/>
    </source>
</evidence>
<dbReference type="Gene3D" id="3.40.50.1820">
    <property type="entry name" value="alpha/beta hydrolase"/>
    <property type="match status" value="1"/>
</dbReference>
<dbReference type="RefSeq" id="WP_249600046.1">
    <property type="nucleotide sequence ID" value="NZ_JAKHSK010000002.1"/>
</dbReference>
<name>A0A9X1ZM00_9FLAO</name>